<reference evidence="2" key="1">
    <citation type="submission" date="2020-04" db="EMBL/GenBank/DDBJ databases">
        <authorList>
            <person name="Zhang T."/>
        </authorList>
    </citation>
    <scope>NUCLEOTIDE SEQUENCE</scope>
    <source>
        <strain evidence="2">HKST-UBA17</strain>
    </source>
</reference>
<evidence type="ECO:0000256" key="1">
    <source>
        <dbReference type="SAM" id="Phobius"/>
    </source>
</evidence>
<gene>
    <name evidence="2" type="ORF">KC685_03840</name>
</gene>
<organism evidence="2 3">
    <name type="scientific">Candidatus Dojkabacteria bacterium</name>
    <dbReference type="NCBI Taxonomy" id="2099670"/>
    <lineage>
        <taxon>Bacteria</taxon>
        <taxon>Candidatus Dojkabacteria</taxon>
    </lineage>
</organism>
<dbReference type="AlphaFoldDB" id="A0A955I1P8"/>
<name>A0A955I1P8_9BACT</name>
<comment type="caution">
    <text evidence="2">The sequence shown here is derived from an EMBL/GenBank/DDBJ whole genome shotgun (WGS) entry which is preliminary data.</text>
</comment>
<keyword evidence="1" id="KW-0472">Membrane</keyword>
<evidence type="ECO:0000313" key="2">
    <source>
        <dbReference type="EMBL" id="MCA9377025.1"/>
    </source>
</evidence>
<keyword evidence="1" id="KW-1133">Transmembrane helix</keyword>
<dbReference type="InterPro" id="IPR014717">
    <property type="entry name" value="Transl_elong_EF1B/ribsomal_bS6"/>
</dbReference>
<evidence type="ECO:0000313" key="3">
    <source>
        <dbReference type="Proteomes" id="UP000741282"/>
    </source>
</evidence>
<dbReference type="Proteomes" id="UP000741282">
    <property type="component" value="Unassembled WGS sequence"/>
</dbReference>
<feature type="transmembrane region" description="Helical" evidence="1">
    <location>
        <begin position="26"/>
        <end position="45"/>
    </location>
</feature>
<accession>A0A955I1P8</accession>
<reference evidence="2" key="2">
    <citation type="journal article" date="2021" name="Microbiome">
        <title>Successional dynamics and alternative stable states in a saline activated sludge microbial community over 9 years.</title>
        <authorList>
            <person name="Wang Y."/>
            <person name="Ye J."/>
            <person name="Ju F."/>
            <person name="Liu L."/>
            <person name="Boyd J.A."/>
            <person name="Deng Y."/>
            <person name="Parks D.H."/>
            <person name="Jiang X."/>
            <person name="Yin X."/>
            <person name="Woodcroft B.J."/>
            <person name="Tyson G.W."/>
            <person name="Hugenholtz P."/>
            <person name="Polz M.F."/>
            <person name="Zhang T."/>
        </authorList>
    </citation>
    <scope>NUCLEOTIDE SEQUENCE</scope>
    <source>
        <strain evidence="2">HKST-UBA17</strain>
    </source>
</reference>
<dbReference type="Gene3D" id="3.30.70.60">
    <property type="match status" value="1"/>
</dbReference>
<dbReference type="EMBL" id="JAGQLN010000014">
    <property type="protein sequence ID" value="MCA9377025.1"/>
    <property type="molecule type" value="Genomic_DNA"/>
</dbReference>
<protein>
    <submittedName>
        <fullName evidence="2">Uncharacterized protein</fullName>
    </submittedName>
</protein>
<keyword evidence="1" id="KW-0812">Transmembrane</keyword>
<sequence>MAIFKQRKSDTGQTKAKMKGLTVKDLLIPGLFGLILLLLTLFVYVPSITEANKLRGEIKDVQQRQKLLRDNLDALQPLIDDKVQLQKDLRKTQKIIPRQLEVADFSYYVDKLARDSGLEFKEITQANTSKSTDEQGAASGQNFGSYVSGITGPIVYEGSFSQIVEFLDQLQQKSPYMIQATNLELSGKDTTETGRITSDLWLIELNITGYFINQEADVSLADITNKIVPYTKNSDLLTIFEYKNTILESTE</sequence>
<proteinExistence type="predicted"/>